<feature type="binding site" evidence="7">
    <location>
        <position position="145"/>
    </location>
    <ligand>
        <name>Zn(2+)</name>
        <dbReference type="ChEBI" id="CHEBI:29105"/>
    </ligand>
</feature>
<dbReference type="CDD" id="cd07153">
    <property type="entry name" value="Fur_like"/>
    <property type="match status" value="1"/>
</dbReference>
<dbReference type="EMBL" id="CP129683">
    <property type="protein sequence ID" value="XDS50465.1"/>
    <property type="molecule type" value="Genomic_DNA"/>
</dbReference>
<gene>
    <name evidence="10" type="ORF">QN062_08790</name>
    <name evidence="9" type="ORF">QN216_02980</name>
    <name evidence="8" type="ORF">QN217_07465</name>
</gene>
<dbReference type="PANTHER" id="PTHR33202">
    <property type="entry name" value="ZINC UPTAKE REGULATION PROTEIN"/>
    <property type="match status" value="1"/>
</dbReference>
<evidence type="ECO:0000313" key="10">
    <source>
        <dbReference type="EMBL" id="XDS50465.1"/>
    </source>
</evidence>
<feature type="binding site" evidence="7">
    <location>
        <position position="105"/>
    </location>
    <ligand>
        <name>Zn(2+)</name>
        <dbReference type="ChEBI" id="CHEBI:29105"/>
    </ligand>
</feature>
<proteinExistence type="inferred from homology"/>
<evidence type="ECO:0000256" key="5">
    <source>
        <dbReference type="ARBA" id="ARBA00023125"/>
    </source>
</evidence>
<dbReference type="InterPro" id="IPR043135">
    <property type="entry name" value="Fur_C"/>
</dbReference>
<feature type="binding site" evidence="7">
    <location>
        <position position="108"/>
    </location>
    <ligand>
        <name>Zn(2+)</name>
        <dbReference type="ChEBI" id="CHEBI:29105"/>
    </ligand>
</feature>
<dbReference type="InterPro" id="IPR036390">
    <property type="entry name" value="WH_DNA-bd_sf"/>
</dbReference>
<dbReference type="GO" id="GO:1900376">
    <property type="term" value="P:regulation of secondary metabolite biosynthetic process"/>
    <property type="evidence" value="ECO:0007669"/>
    <property type="project" value="TreeGrafter"/>
</dbReference>
<dbReference type="EMBL" id="CP129675">
    <property type="protein sequence ID" value="XDS45977.1"/>
    <property type="molecule type" value="Genomic_DNA"/>
</dbReference>
<feature type="binding site" evidence="7">
    <location>
        <position position="148"/>
    </location>
    <ligand>
        <name>Zn(2+)</name>
        <dbReference type="ChEBI" id="CHEBI:29105"/>
    </ligand>
</feature>
<evidence type="ECO:0000256" key="6">
    <source>
        <dbReference type="ARBA" id="ARBA00023163"/>
    </source>
</evidence>
<dbReference type="InterPro" id="IPR002481">
    <property type="entry name" value="FUR"/>
</dbReference>
<dbReference type="PANTHER" id="PTHR33202:SF7">
    <property type="entry name" value="FERRIC UPTAKE REGULATION PROTEIN"/>
    <property type="match status" value="1"/>
</dbReference>
<keyword evidence="3 7" id="KW-0862">Zinc</keyword>
<keyword evidence="2" id="KW-0678">Repressor</keyword>
<dbReference type="EMBL" id="CP129682">
    <property type="protein sequence ID" value="XDS49241.1"/>
    <property type="molecule type" value="Genomic_DNA"/>
</dbReference>
<accession>A0AB39UK55</accession>
<keyword evidence="4" id="KW-0805">Transcription regulation</keyword>
<keyword evidence="5" id="KW-0238">DNA-binding</keyword>
<keyword evidence="7" id="KW-0479">Metal-binding</keyword>
<evidence type="ECO:0000256" key="2">
    <source>
        <dbReference type="ARBA" id="ARBA00022491"/>
    </source>
</evidence>
<dbReference type="KEGG" id="bfk:QN062_08790"/>
<dbReference type="GO" id="GO:0045892">
    <property type="term" value="P:negative regulation of DNA-templated transcription"/>
    <property type="evidence" value="ECO:0007669"/>
    <property type="project" value="TreeGrafter"/>
</dbReference>
<comment type="cofactor">
    <cofactor evidence="7">
        <name>Zn(2+)</name>
        <dbReference type="ChEBI" id="CHEBI:29105"/>
    </cofactor>
    <text evidence="7">Binds 1 zinc ion per subunit.</text>
</comment>
<keyword evidence="6" id="KW-0804">Transcription</keyword>
<dbReference type="InterPro" id="IPR036388">
    <property type="entry name" value="WH-like_DNA-bd_sf"/>
</dbReference>
<dbReference type="GO" id="GO:0000976">
    <property type="term" value="F:transcription cis-regulatory region binding"/>
    <property type="evidence" value="ECO:0007669"/>
    <property type="project" value="TreeGrafter"/>
</dbReference>
<evidence type="ECO:0000256" key="7">
    <source>
        <dbReference type="PIRSR" id="PIRSR602481-1"/>
    </source>
</evidence>
<dbReference type="RefSeq" id="WP_369341429.1">
    <property type="nucleotide sequence ID" value="NZ_CP129675.1"/>
</dbReference>
<dbReference type="Gene3D" id="1.10.10.10">
    <property type="entry name" value="Winged helix-like DNA-binding domain superfamily/Winged helix DNA-binding domain"/>
    <property type="match status" value="1"/>
</dbReference>
<dbReference type="AlphaFoldDB" id="A0AB39UK55"/>
<reference evidence="9" key="1">
    <citation type="submission" date="2023-07" db="EMBL/GenBank/DDBJ databases">
        <title>Bifidobacterium aquikefiriaerophilum sp. nov. and Bifidobacterium eccum sp. nov., isolated from water kefir.</title>
        <authorList>
            <person name="Breselge S."/>
            <person name="Bellassi P."/>
            <person name="Barcenilla C."/>
            <person name="Alvarez-Ordonez A."/>
            <person name="Morelli L."/>
            <person name="Cotter P.D."/>
        </authorList>
    </citation>
    <scope>NUCLEOTIDE SEQUENCE</scope>
    <source>
        <strain evidence="10">WK012_4_13</strain>
        <strain evidence="9">WK013_4_14</strain>
        <strain evidence="8">WK048_4_13</strain>
    </source>
</reference>
<evidence type="ECO:0000256" key="3">
    <source>
        <dbReference type="ARBA" id="ARBA00022833"/>
    </source>
</evidence>
<dbReference type="Pfam" id="PF01475">
    <property type="entry name" value="FUR"/>
    <property type="match status" value="1"/>
</dbReference>
<comment type="similarity">
    <text evidence="1">Belongs to the Fur family.</text>
</comment>
<evidence type="ECO:0000256" key="1">
    <source>
        <dbReference type="ARBA" id="ARBA00007957"/>
    </source>
</evidence>
<organism evidence="9">
    <name type="scientific">Bifidobacterium fermentum</name>
    <dbReference type="NCBI Taxonomy" id="3059035"/>
    <lineage>
        <taxon>Bacteria</taxon>
        <taxon>Bacillati</taxon>
        <taxon>Actinomycetota</taxon>
        <taxon>Actinomycetes</taxon>
        <taxon>Bifidobacteriales</taxon>
        <taxon>Bifidobacteriaceae</taxon>
        <taxon>Bifidobacterium</taxon>
    </lineage>
</organism>
<sequence length="158" mass="17636">MGFMQASTEQRTVQANLDEVLHEKGLRITPQRKLIFRIITATAQHVSAQQIQQELEDVFPGISLPTVYSTLELFTQLGVIHKMAINDGEMLYDTGWSHPHAHMKCNRCGRIFDLDIPPVTQQDIRSAASEGFSVDSGDLLLHGLCRECSSKADAKVED</sequence>
<name>A0AB39UK55_9BIFI</name>
<evidence type="ECO:0000256" key="4">
    <source>
        <dbReference type="ARBA" id="ARBA00023015"/>
    </source>
</evidence>
<dbReference type="Gene3D" id="3.30.1490.190">
    <property type="match status" value="1"/>
</dbReference>
<dbReference type="SUPFAM" id="SSF46785">
    <property type="entry name" value="Winged helix' DNA-binding domain"/>
    <property type="match status" value="1"/>
</dbReference>
<dbReference type="GO" id="GO:0008270">
    <property type="term" value="F:zinc ion binding"/>
    <property type="evidence" value="ECO:0007669"/>
    <property type="project" value="TreeGrafter"/>
</dbReference>
<dbReference type="GO" id="GO:0003700">
    <property type="term" value="F:DNA-binding transcription factor activity"/>
    <property type="evidence" value="ECO:0007669"/>
    <property type="project" value="InterPro"/>
</dbReference>
<evidence type="ECO:0000313" key="9">
    <source>
        <dbReference type="EMBL" id="XDS49241.1"/>
    </source>
</evidence>
<evidence type="ECO:0000313" key="8">
    <source>
        <dbReference type="EMBL" id="XDS45977.1"/>
    </source>
</evidence>
<protein>
    <submittedName>
        <fullName evidence="9">Fur family transcriptional regulator</fullName>
    </submittedName>
</protein>